<dbReference type="PRINTS" id="PR00420">
    <property type="entry name" value="RNGMNOXGNASE"/>
</dbReference>
<dbReference type="InterPro" id="IPR036188">
    <property type="entry name" value="FAD/NAD-bd_sf"/>
</dbReference>
<reference evidence="6 7" key="1">
    <citation type="submission" date="2024-02" db="EMBL/GenBank/DDBJ databases">
        <title>A draft genome for the cacao thread blight pathogen Marasmius crinis-equi.</title>
        <authorList>
            <person name="Cohen S.P."/>
            <person name="Baruah I.K."/>
            <person name="Amoako-Attah I."/>
            <person name="Bukari Y."/>
            <person name="Meinhardt L.W."/>
            <person name="Bailey B.A."/>
        </authorList>
    </citation>
    <scope>NUCLEOTIDE SEQUENCE [LARGE SCALE GENOMIC DNA]</scope>
    <source>
        <strain evidence="6 7">GH-76</strain>
    </source>
</reference>
<dbReference type="Pfam" id="PF01494">
    <property type="entry name" value="FAD_binding_3"/>
    <property type="match status" value="1"/>
</dbReference>
<evidence type="ECO:0000256" key="3">
    <source>
        <dbReference type="ARBA" id="ARBA00022827"/>
    </source>
</evidence>
<keyword evidence="2" id="KW-0285">Flavoprotein</keyword>
<dbReference type="SUPFAM" id="SSF51905">
    <property type="entry name" value="FAD/NAD(P)-binding domain"/>
    <property type="match status" value="1"/>
</dbReference>
<comment type="caution">
    <text evidence="6">The sequence shown here is derived from an EMBL/GenBank/DDBJ whole genome shotgun (WGS) entry which is preliminary data.</text>
</comment>
<evidence type="ECO:0000313" key="7">
    <source>
        <dbReference type="Proteomes" id="UP001465976"/>
    </source>
</evidence>
<keyword evidence="7" id="KW-1185">Reference proteome</keyword>
<feature type="non-terminal residue" evidence="6">
    <location>
        <position position="213"/>
    </location>
</feature>
<evidence type="ECO:0000256" key="1">
    <source>
        <dbReference type="ARBA" id="ARBA00001974"/>
    </source>
</evidence>
<accession>A0ABR3EIF2</accession>
<dbReference type="EMBL" id="JBAHYK010004861">
    <property type="protein sequence ID" value="KAL0562663.1"/>
    <property type="molecule type" value="Genomic_DNA"/>
</dbReference>
<evidence type="ECO:0000259" key="5">
    <source>
        <dbReference type="Pfam" id="PF01494"/>
    </source>
</evidence>
<evidence type="ECO:0000313" key="6">
    <source>
        <dbReference type="EMBL" id="KAL0562663.1"/>
    </source>
</evidence>
<sequence>GLNTGVQDSFTLGWKLALVHRGFSPPSLLGTYDEERLPVITEMLDHTTTLLNKNLRGEAKPSNWRRDGNLFQLGVNCRWSSIVLDQSREDGRLRDSHTGNPVDCYGGDDNITRAGDRAPDAAGLGLVHGTYRIRNERGDSQTRLYDILDASAHVVVLFTSDSDRLASILEVTKTYPKNIIRTAMLVRDGEPVVFSDQQPDFVLEDTEEYAYAT</sequence>
<gene>
    <name evidence="6" type="ORF">V5O48_019420</name>
</gene>
<evidence type="ECO:0000256" key="2">
    <source>
        <dbReference type="ARBA" id="ARBA00022630"/>
    </source>
</evidence>
<dbReference type="PANTHER" id="PTHR43004:SF19">
    <property type="entry name" value="BINDING MONOOXYGENASE, PUTATIVE (JCVI)-RELATED"/>
    <property type="match status" value="1"/>
</dbReference>
<evidence type="ECO:0000256" key="4">
    <source>
        <dbReference type="ARBA" id="ARBA00023002"/>
    </source>
</evidence>
<protein>
    <recommendedName>
        <fullName evidence="5">FAD-binding domain-containing protein</fullName>
    </recommendedName>
</protein>
<organism evidence="6 7">
    <name type="scientific">Marasmius crinis-equi</name>
    <dbReference type="NCBI Taxonomy" id="585013"/>
    <lineage>
        <taxon>Eukaryota</taxon>
        <taxon>Fungi</taxon>
        <taxon>Dikarya</taxon>
        <taxon>Basidiomycota</taxon>
        <taxon>Agaricomycotina</taxon>
        <taxon>Agaricomycetes</taxon>
        <taxon>Agaricomycetidae</taxon>
        <taxon>Agaricales</taxon>
        <taxon>Marasmiineae</taxon>
        <taxon>Marasmiaceae</taxon>
        <taxon>Marasmius</taxon>
    </lineage>
</organism>
<keyword evidence="3" id="KW-0274">FAD</keyword>
<dbReference type="Gene3D" id="3.50.50.60">
    <property type="entry name" value="FAD/NAD(P)-binding domain"/>
    <property type="match status" value="1"/>
</dbReference>
<comment type="cofactor">
    <cofactor evidence="1">
        <name>FAD</name>
        <dbReference type="ChEBI" id="CHEBI:57692"/>
    </cofactor>
</comment>
<feature type="non-terminal residue" evidence="6">
    <location>
        <position position="1"/>
    </location>
</feature>
<dbReference type="PANTHER" id="PTHR43004">
    <property type="entry name" value="TRK SYSTEM POTASSIUM UPTAKE PROTEIN"/>
    <property type="match status" value="1"/>
</dbReference>
<proteinExistence type="predicted"/>
<keyword evidence="4" id="KW-0560">Oxidoreductase</keyword>
<feature type="domain" description="FAD-binding" evidence="5">
    <location>
        <begin position="1"/>
        <end position="46"/>
    </location>
</feature>
<dbReference type="Proteomes" id="UP001465976">
    <property type="component" value="Unassembled WGS sequence"/>
</dbReference>
<dbReference type="InterPro" id="IPR002938">
    <property type="entry name" value="FAD-bd"/>
</dbReference>
<name>A0ABR3EIF2_9AGAR</name>
<dbReference type="InterPro" id="IPR050641">
    <property type="entry name" value="RIFMO-like"/>
</dbReference>